<comment type="caution">
    <text evidence="1">The sequence shown here is derived from an EMBL/GenBank/DDBJ whole genome shotgun (WGS) entry which is preliminary data.</text>
</comment>
<dbReference type="EMBL" id="SMJZ01000113">
    <property type="protein sequence ID" value="TDC03373.1"/>
    <property type="molecule type" value="Genomic_DNA"/>
</dbReference>
<dbReference type="RefSeq" id="WP_132336062.1">
    <property type="nucleotide sequence ID" value="NZ_SMJZ01000113.1"/>
</dbReference>
<sequence length="65" mass="7738">MCLLNWGNFIRRLIHRVRQDLNDLTDDEREQISEAISIVRKTRQVMLGMPRVRQPLADLRPERPA</sequence>
<evidence type="ECO:0000313" key="1">
    <source>
        <dbReference type="EMBL" id="TDC03373.1"/>
    </source>
</evidence>
<dbReference type="OrthoDB" id="8421690at2"/>
<reference evidence="1 2" key="1">
    <citation type="submission" date="2019-02" db="EMBL/GenBank/DDBJ databases">
        <title>Draft genome sequences of novel Actinobacteria.</title>
        <authorList>
            <person name="Sahin N."/>
            <person name="Ay H."/>
            <person name="Saygin H."/>
        </authorList>
    </citation>
    <scope>NUCLEOTIDE SEQUENCE [LARGE SCALE GENOMIC DNA]</scope>
    <source>
        <strain evidence="1 2">KC201</strain>
    </source>
</reference>
<name>A0A4R4N7W7_9ACTN</name>
<organism evidence="1 2">
    <name type="scientific">Nonomuraea longispora</name>
    <dbReference type="NCBI Taxonomy" id="1848320"/>
    <lineage>
        <taxon>Bacteria</taxon>
        <taxon>Bacillati</taxon>
        <taxon>Actinomycetota</taxon>
        <taxon>Actinomycetes</taxon>
        <taxon>Streptosporangiales</taxon>
        <taxon>Streptosporangiaceae</taxon>
        <taxon>Nonomuraea</taxon>
    </lineage>
</organism>
<dbReference type="Proteomes" id="UP000295157">
    <property type="component" value="Unassembled WGS sequence"/>
</dbReference>
<accession>A0A4R4N7W7</accession>
<proteinExistence type="predicted"/>
<gene>
    <name evidence="1" type="ORF">E1267_26470</name>
</gene>
<keyword evidence="2" id="KW-1185">Reference proteome</keyword>
<dbReference type="AlphaFoldDB" id="A0A4R4N7W7"/>
<evidence type="ECO:0000313" key="2">
    <source>
        <dbReference type="Proteomes" id="UP000295157"/>
    </source>
</evidence>
<protein>
    <submittedName>
        <fullName evidence="1">Uncharacterized protein</fullName>
    </submittedName>
</protein>